<dbReference type="InterPro" id="IPR029018">
    <property type="entry name" value="Hex-like_dom2"/>
</dbReference>
<accession>A0A5P8E676</accession>
<dbReference type="GO" id="GO:0016787">
    <property type="term" value="F:hydrolase activity"/>
    <property type="evidence" value="ECO:0007669"/>
    <property type="project" value="UniProtKB-KW"/>
</dbReference>
<dbReference type="EMBL" id="CP033459">
    <property type="protein sequence ID" value="QFQ12428.1"/>
    <property type="molecule type" value="Genomic_DNA"/>
</dbReference>
<dbReference type="AlphaFoldDB" id="A0A5P8E676"/>
<evidence type="ECO:0000256" key="1">
    <source>
        <dbReference type="ARBA" id="ARBA00022801"/>
    </source>
</evidence>
<keyword evidence="1" id="KW-0378">Hydrolase</keyword>
<dbReference type="SUPFAM" id="SSF55545">
    <property type="entry name" value="beta-N-acetylhexosaminidase-like domain"/>
    <property type="match status" value="1"/>
</dbReference>
<sequence>MSVNRIVALLCCLLLITAKATAQFVLVRNGAPAATILCADNSKETEEAAQLLNLFVERISGATLPVAHGSRAQKAVVIGGKSARVGENGFDITATRSGIVIRTGGGKGAVYGVGELLEQYLGVDYYAKNVYSLEKRKTITVPAFRTRQTPVFQYRQTNTYGNEDPVYRQFLRVDDPSEVFAGNLWVHTFNPIVPVQQYGASHPEYYAMIDGKRVVEPSSQWCLTNEELFQLVVHKVDSIFRKHPGKTMLSVSQNDGVDRYCRCPKCNKVAEEEGAQSGAIIRFVNRLAQRFPDKTFSTLAFLYSMDPPKRTRPLKNVNIMLCSFDARRHNVITDNHYGKLFYNALEGWSAITDNIFLWDYGISFEHLLMPFPNFHILQPNMRIFREHGAKMLFSQCNGEPATDFAELRGYVLSKLMWNPERDLDSLVQKFMNGYYGAAGRYLYDYRKRLEQNLIQSEQPMWIADKPEYHKDGMFSADKMKVYNTLFDRAERAVASDETLLHRVQRARLTLQYVELELAKTYRQQRSPAIQQTLQRFRNVAKREKIVSIRERHESPEQYCNDYLKN</sequence>
<dbReference type="Pfam" id="PF16126">
    <property type="entry name" value="DUF4838"/>
    <property type="match status" value="1"/>
</dbReference>
<keyword evidence="4" id="KW-1185">Reference proteome</keyword>
<keyword evidence="2" id="KW-0732">Signal</keyword>
<dbReference type="KEGG" id="alq:C7Y71_005030"/>
<dbReference type="PANTHER" id="PTHR47406:SF2">
    <property type="entry name" value="ALPHA GLUCURONIDASE N-TERMINAL DOMAIN-CONTAINING PROTEIN"/>
    <property type="match status" value="1"/>
</dbReference>
<protein>
    <submittedName>
        <fullName evidence="3">DUF4838 domain-containing protein</fullName>
    </submittedName>
</protein>
<dbReference type="OrthoDB" id="1099022at2"/>
<dbReference type="InterPro" id="IPR032287">
    <property type="entry name" value="DUF4838"/>
</dbReference>
<feature type="chain" id="PRO_5024353378" evidence="2">
    <location>
        <begin position="23"/>
        <end position="565"/>
    </location>
</feature>
<gene>
    <name evidence="3" type="ORF">C7Y71_005030</name>
</gene>
<reference evidence="3 4" key="1">
    <citation type="submission" date="2018-11" db="EMBL/GenBank/DDBJ databases">
        <authorList>
            <person name="Na S.W."/>
            <person name="Baik M."/>
        </authorList>
    </citation>
    <scope>NUCLEOTIDE SEQUENCE [LARGE SCALE GENOMIC DNA]</scope>
    <source>
        <strain evidence="3 4">E39</strain>
    </source>
</reference>
<feature type="signal peptide" evidence="2">
    <location>
        <begin position="1"/>
        <end position="22"/>
    </location>
</feature>
<dbReference type="Gene3D" id="3.30.379.10">
    <property type="entry name" value="Chitobiase/beta-hexosaminidase domain 2-like"/>
    <property type="match status" value="1"/>
</dbReference>
<dbReference type="Proteomes" id="UP000249375">
    <property type="component" value="Chromosome"/>
</dbReference>
<proteinExistence type="predicted"/>
<evidence type="ECO:0000313" key="4">
    <source>
        <dbReference type="Proteomes" id="UP000249375"/>
    </source>
</evidence>
<evidence type="ECO:0000256" key="2">
    <source>
        <dbReference type="SAM" id="SignalP"/>
    </source>
</evidence>
<name>A0A5P8E676_9BACT</name>
<dbReference type="GO" id="GO:0005975">
    <property type="term" value="P:carbohydrate metabolic process"/>
    <property type="evidence" value="ECO:0007669"/>
    <property type="project" value="UniProtKB-ARBA"/>
</dbReference>
<dbReference type="RefSeq" id="WP_111897294.1">
    <property type="nucleotide sequence ID" value="NZ_CP033459.1"/>
</dbReference>
<evidence type="ECO:0000313" key="3">
    <source>
        <dbReference type="EMBL" id="QFQ12428.1"/>
    </source>
</evidence>
<dbReference type="PANTHER" id="PTHR47406">
    <property type="entry name" value="COAGULATION FACTOR 5/8 TYPE, C-TERMINAL"/>
    <property type="match status" value="1"/>
</dbReference>
<organism evidence="3 4">
    <name type="scientific">Pseudoprevotella muciniphila</name>
    <dbReference type="NCBI Taxonomy" id="2133944"/>
    <lineage>
        <taxon>Bacteria</taxon>
        <taxon>Pseudomonadati</taxon>
        <taxon>Bacteroidota</taxon>
        <taxon>Bacteroidia</taxon>
        <taxon>Bacteroidales</taxon>
        <taxon>Prevotellaceae</taxon>
        <taxon>Pseudoprevotella</taxon>
    </lineage>
</organism>